<dbReference type="InterPro" id="IPR012944">
    <property type="entry name" value="SusD_RagB_dom"/>
</dbReference>
<dbReference type="HOGENOM" id="CLU_015553_0_3_10"/>
<name>C6XSN6_PEDHD</name>
<dbReference type="Pfam" id="PF07980">
    <property type="entry name" value="SusD_RagB"/>
    <property type="match status" value="1"/>
</dbReference>
<dbReference type="InterPro" id="IPR033985">
    <property type="entry name" value="SusD-like_N"/>
</dbReference>
<sequence length="600" mass="68279">MNYKYIFSTLLMLSILTVTSCRKDFLEKTPEEDITIEEAFQKRNYAESFLTDIYAGLPNEIYFTDMADINPFVVASDELNIPWPEKFGKLMNKGSWNSFNVAGQIWKNMYEGIRKANVFLKYIELTPVDADFTQQQKNIWIAEAIYLRAFYHFQLMRIYGAVPILDKALSVDEDFNSIRRKPLQECIEFVVSQCDAAAAVLPMTRSDLRELGRPTGAAALAMKSRVLLYNASPLWNGNPDYANFKDNAGTQLFPLQYEDAKWERAAVAAKECIDKCEEAGYKLFRAYPTDPVKNYQQLFIENNNSEVLFARNSGRDGWMEKCSFPGSLGGWNGWNPTQGQVDAYEMANGETPITGYNANGAPIINSTSGYVETGFSTTSSPNRWAAGVRNMYINRDPRFYATVNFNGSVFVNRQLQFWTSGADGKNTAGRDYNTTGYLLKKFADPSVIISQGKFSLKTWIYYRLGEIYLNYAEALNESKGPVADVYTYMNAIRNRAGMPSLPAGLLKDDMRARIRHERRIELAYETHRYFDTHRWKIAATTDSKPVYGMNITAGSSLTDESYYIRTLVETRVFQGPKHYLFPLPQGEVDKAPNIIQNPGW</sequence>
<feature type="domain" description="RagB/SusD" evidence="6">
    <location>
        <begin position="320"/>
        <end position="600"/>
    </location>
</feature>
<dbReference type="Pfam" id="PF14322">
    <property type="entry name" value="SusD-like_3"/>
    <property type="match status" value="1"/>
</dbReference>
<protein>
    <submittedName>
        <fullName evidence="8">RagB/SusD domain protein</fullName>
    </submittedName>
</protein>
<dbReference type="GO" id="GO:0009279">
    <property type="term" value="C:cell outer membrane"/>
    <property type="evidence" value="ECO:0007669"/>
    <property type="project" value="UniProtKB-SubCell"/>
</dbReference>
<keyword evidence="4" id="KW-0472">Membrane</keyword>
<feature type="domain" description="SusD-like N-terminal" evidence="7">
    <location>
        <begin position="24"/>
        <end position="228"/>
    </location>
</feature>
<evidence type="ECO:0000256" key="1">
    <source>
        <dbReference type="ARBA" id="ARBA00004442"/>
    </source>
</evidence>
<dbReference type="Gene3D" id="1.25.40.390">
    <property type="match status" value="1"/>
</dbReference>
<evidence type="ECO:0000256" key="2">
    <source>
        <dbReference type="ARBA" id="ARBA00006275"/>
    </source>
</evidence>
<dbReference type="InterPro" id="IPR011990">
    <property type="entry name" value="TPR-like_helical_dom_sf"/>
</dbReference>
<dbReference type="Proteomes" id="UP000000852">
    <property type="component" value="Chromosome"/>
</dbReference>
<keyword evidence="5" id="KW-0998">Cell outer membrane</keyword>
<dbReference type="EMBL" id="CP001681">
    <property type="protein sequence ID" value="ACU05599.1"/>
    <property type="molecule type" value="Genomic_DNA"/>
</dbReference>
<evidence type="ECO:0000256" key="5">
    <source>
        <dbReference type="ARBA" id="ARBA00023237"/>
    </source>
</evidence>
<organism evidence="8 9">
    <name type="scientific">Pedobacter heparinus (strain ATCC 13125 / DSM 2366 / CIP 104194 / JCM 7457 / NBRC 12017 / NCIMB 9290 / NRRL B-14731 / HIM 762-3)</name>
    <dbReference type="NCBI Taxonomy" id="485917"/>
    <lineage>
        <taxon>Bacteria</taxon>
        <taxon>Pseudomonadati</taxon>
        <taxon>Bacteroidota</taxon>
        <taxon>Sphingobacteriia</taxon>
        <taxon>Sphingobacteriales</taxon>
        <taxon>Sphingobacteriaceae</taxon>
        <taxon>Pedobacter</taxon>
    </lineage>
</organism>
<evidence type="ECO:0000256" key="3">
    <source>
        <dbReference type="ARBA" id="ARBA00022729"/>
    </source>
</evidence>
<proteinExistence type="inferred from homology"/>
<dbReference type="RefSeq" id="WP_015809208.1">
    <property type="nucleotide sequence ID" value="NC_013061.1"/>
</dbReference>
<dbReference type="PROSITE" id="PS51257">
    <property type="entry name" value="PROKAR_LIPOPROTEIN"/>
    <property type="match status" value="1"/>
</dbReference>
<evidence type="ECO:0000313" key="9">
    <source>
        <dbReference type="Proteomes" id="UP000000852"/>
    </source>
</evidence>
<evidence type="ECO:0000256" key="4">
    <source>
        <dbReference type="ARBA" id="ARBA00023136"/>
    </source>
</evidence>
<keyword evidence="9" id="KW-1185">Reference proteome</keyword>
<evidence type="ECO:0000259" key="7">
    <source>
        <dbReference type="Pfam" id="PF14322"/>
    </source>
</evidence>
<keyword evidence="3" id="KW-0732">Signal</keyword>
<evidence type="ECO:0000259" key="6">
    <source>
        <dbReference type="Pfam" id="PF07980"/>
    </source>
</evidence>
<comment type="similarity">
    <text evidence="2">Belongs to the SusD family.</text>
</comment>
<dbReference type="KEGG" id="phe:Phep_3405"/>
<reference evidence="8 9" key="1">
    <citation type="journal article" date="2009" name="Stand. Genomic Sci.">
        <title>Complete genome sequence of Pedobacter heparinus type strain (HIM 762-3).</title>
        <authorList>
            <person name="Han C."/>
            <person name="Spring S."/>
            <person name="Lapidus A."/>
            <person name="Del Rio T.G."/>
            <person name="Tice H."/>
            <person name="Copeland A."/>
            <person name="Cheng J.F."/>
            <person name="Lucas S."/>
            <person name="Chen F."/>
            <person name="Nolan M."/>
            <person name="Bruce D."/>
            <person name="Goodwin L."/>
            <person name="Pitluck S."/>
            <person name="Ivanova N."/>
            <person name="Mavromatis K."/>
            <person name="Mikhailova N."/>
            <person name="Pati A."/>
            <person name="Chen A."/>
            <person name="Palaniappan K."/>
            <person name="Land M."/>
            <person name="Hauser L."/>
            <person name="Chang Y.J."/>
            <person name="Jeffries C.C."/>
            <person name="Saunders E."/>
            <person name="Chertkov O."/>
            <person name="Brettin T."/>
            <person name="Goker M."/>
            <person name="Rohde M."/>
            <person name="Bristow J."/>
            <person name="Eisen J.A."/>
            <person name="Markowitz V."/>
            <person name="Hugenholtz P."/>
            <person name="Kyrpides N.C."/>
            <person name="Klenk H.P."/>
            <person name="Detter J.C."/>
        </authorList>
    </citation>
    <scope>NUCLEOTIDE SEQUENCE [LARGE SCALE GENOMIC DNA]</scope>
    <source>
        <strain evidence="9">ATCC 13125 / DSM 2366 / CIP 104194 / JCM 7457 / NBRC 12017 / NCIMB 9290 / NRRL B-14731 / HIM 762-3</strain>
    </source>
</reference>
<gene>
    <name evidence="8" type="ordered locus">Phep_3405</name>
</gene>
<accession>C6XSN6</accession>
<dbReference type="SUPFAM" id="SSF48452">
    <property type="entry name" value="TPR-like"/>
    <property type="match status" value="1"/>
</dbReference>
<evidence type="ECO:0000313" key="8">
    <source>
        <dbReference type="EMBL" id="ACU05599.1"/>
    </source>
</evidence>
<dbReference type="STRING" id="485917.Phep_3405"/>
<dbReference type="eggNOG" id="COG0614">
    <property type="taxonomic scope" value="Bacteria"/>
</dbReference>
<dbReference type="OrthoDB" id="608091at2"/>
<comment type="subcellular location">
    <subcellularLocation>
        <location evidence="1">Cell outer membrane</location>
    </subcellularLocation>
</comment>
<dbReference type="AlphaFoldDB" id="C6XSN6"/>